<name>A0ABR2V7I9_9PEZI</name>
<dbReference type="InterPro" id="IPR002018">
    <property type="entry name" value="CarbesteraseB"/>
</dbReference>
<dbReference type="Gene3D" id="3.40.50.1820">
    <property type="entry name" value="alpha/beta hydrolase"/>
    <property type="match status" value="1"/>
</dbReference>
<dbReference type="SUPFAM" id="SSF53474">
    <property type="entry name" value="alpha/beta-Hydrolases"/>
    <property type="match status" value="1"/>
</dbReference>
<gene>
    <name evidence="5" type="ORF">SUNI508_04537</name>
</gene>
<evidence type="ECO:0000256" key="1">
    <source>
        <dbReference type="ARBA" id="ARBA00005964"/>
    </source>
</evidence>
<sequence length="280" mass="30214">MMLLSLSASHIRHQMRAMVARSQPCIMAPSASRAAMLALWIAFSNIWTNFLPKYNSTTKDLKPVMPNADGGNIASRGDVVAVGINYRLTTLGLFALDDGVTNDNFGLAHQVNAFDWVRKNIKDFGGDPQRITLWGQSAGAGSFAGAIPLSNPGGINHGTTYPKYYTIEEEMEVAGNAILNATDCTDAVSQVDCLGAISAYDLANLDITDRYPVVEGTYLTSDELELYGPPLPVRPMMGLMRDDGAAMISYPKTTNEPAFLNASGFSVHSGNLFLIPNLEN</sequence>
<dbReference type="InterPro" id="IPR029058">
    <property type="entry name" value="AB_hydrolase_fold"/>
</dbReference>
<comment type="similarity">
    <text evidence="1 3">Belongs to the type-B carboxylesterase/lipase family.</text>
</comment>
<evidence type="ECO:0000259" key="4">
    <source>
        <dbReference type="Pfam" id="PF00135"/>
    </source>
</evidence>
<evidence type="ECO:0000313" key="5">
    <source>
        <dbReference type="EMBL" id="KAK9422870.1"/>
    </source>
</evidence>
<dbReference type="InterPro" id="IPR019826">
    <property type="entry name" value="Carboxylesterase_B_AS"/>
</dbReference>
<keyword evidence="6" id="KW-1185">Reference proteome</keyword>
<dbReference type="Proteomes" id="UP001408356">
    <property type="component" value="Unassembled WGS sequence"/>
</dbReference>
<evidence type="ECO:0000313" key="6">
    <source>
        <dbReference type="Proteomes" id="UP001408356"/>
    </source>
</evidence>
<dbReference type="GO" id="GO:0016787">
    <property type="term" value="F:hydrolase activity"/>
    <property type="evidence" value="ECO:0007669"/>
    <property type="project" value="UniProtKB-KW"/>
</dbReference>
<evidence type="ECO:0000256" key="2">
    <source>
        <dbReference type="ARBA" id="ARBA00022801"/>
    </source>
</evidence>
<dbReference type="Pfam" id="PF00135">
    <property type="entry name" value="COesterase"/>
    <property type="match status" value="1"/>
</dbReference>
<accession>A0ABR2V7I9</accession>
<reference evidence="5 6" key="1">
    <citation type="journal article" date="2024" name="J. Plant Pathol.">
        <title>Sequence and assembly of the genome of Seiridium unicorne, isolate CBS 538.82, causal agent of cypress canker disease.</title>
        <authorList>
            <person name="Scali E."/>
            <person name="Rocca G.D."/>
            <person name="Danti R."/>
            <person name="Garbelotto M."/>
            <person name="Barberini S."/>
            <person name="Baroncelli R."/>
            <person name="Emiliani G."/>
        </authorList>
    </citation>
    <scope>NUCLEOTIDE SEQUENCE [LARGE SCALE GENOMIC DNA]</scope>
    <source>
        <strain evidence="5 6">BM-138-508</strain>
    </source>
</reference>
<keyword evidence="2 3" id="KW-0378">Hydrolase</keyword>
<dbReference type="InterPro" id="IPR050309">
    <property type="entry name" value="Type-B_Carboxylest/Lipase"/>
</dbReference>
<dbReference type="PROSITE" id="PS00122">
    <property type="entry name" value="CARBOXYLESTERASE_B_1"/>
    <property type="match status" value="1"/>
</dbReference>
<proteinExistence type="inferred from homology"/>
<comment type="caution">
    <text evidence="5">The sequence shown here is derived from an EMBL/GenBank/DDBJ whole genome shotgun (WGS) entry which is preliminary data.</text>
</comment>
<feature type="domain" description="Carboxylesterase type B" evidence="4">
    <location>
        <begin position="67"/>
        <end position="250"/>
    </location>
</feature>
<evidence type="ECO:0000256" key="3">
    <source>
        <dbReference type="RuleBase" id="RU361235"/>
    </source>
</evidence>
<organism evidence="5 6">
    <name type="scientific">Seiridium unicorne</name>
    <dbReference type="NCBI Taxonomy" id="138068"/>
    <lineage>
        <taxon>Eukaryota</taxon>
        <taxon>Fungi</taxon>
        <taxon>Dikarya</taxon>
        <taxon>Ascomycota</taxon>
        <taxon>Pezizomycotina</taxon>
        <taxon>Sordariomycetes</taxon>
        <taxon>Xylariomycetidae</taxon>
        <taxon>Amphisphaeriales</taxon>
        <taxon>Sporocadaceae</taxon>
        <taxon>Seiridium</taxon>
    </lineage>
</organism>
<dbReference type="EMBL" id="JARVKF010000101">
    <property type="protein sequence ID" value="KAK9422870.1"/>
    <property type="molecule type" value="Genomic_DNA"/>
</dbReference>
<protein>
    <recommendedName>
        <fullName evidence="3">Carboxylic ester hydrolase</fullName>
        <ecNumber evidence="3">3.1.1.-</ecNumber>
    </recommendedName>
</protein>
<dbReference type="EC" id="3.1.1.-" evidence="3"/>
<dbReference type="PANTHER" id="PTHR11559">
    <property type="entry name" value="CARBOXYLESTERASE"/>
    <property type="match status" value="1"/>
</dbReference>